<sequence length="139" mass="15374">MRQELYSVEQVAEQLGLHVRTIRSYVRDGRLKATRIGKQYRITREDLEAFTGTSVVAPGAVSATRHAEVSSIVQIDGVDRTGADRITTYVTASINQEGMGRLRVELAYDETRGVLKIIILGDLDITADVLRLIDVIVTS</sequence>
<evidence type="ECO:0000313" key="2">
    <source>
        <dbReference type="EMBL" id="MBB5834273.1"/>
    </source>
</evidence>
<dbReference type="NCBIfam" id="TIGR01764">
    <property type="entry name" value="excise"/>
    <property type="match status" value="1"/>
</dbReference>
<reference evidence="2 3" key="1">
    <citation type="submission" date="2020-08" db="EMBL/GenBank/DDBJ databases">
        <title>Sequencing the genomes of 1000 actinobacteria strains.</title>
        <authorList>
            <person name="Klenk H.-P."/>
        </authorList>
    </citation>
    <scope>NUCLEOTIDE SEQUENCE [LARGE SCALE GENOMIC DNA]</scope>
    <source>
        <strain evidence="2 3">DSM 28967</strain>
    </source>
</reference>
<organism evidence="2 3">
    <name type="scientific">Kribbella italica</name>
    <dbReference type="NCBI Taxonomy" id="1540520"/>
    <lineage>
        <taxon>Bacteria</taxon>
        <taxon>Bacillati</taxon>
        <taxon>Actinomycetota</taxon>
        <taxon>Actinomycetes</taxon>
        <taxon>Propionibacteriales</taxon>
        <taxon>Kribbellaceae</taxon>
        <taxon>Kribbella</taxon>
    </lineage>
</organism>
<dbReference type="AlphaFoldDB" id="A0A7W9MSU6"/>
<evidence type="ECO:0000259" key="1">
    <source>
        <dbReference type="Pfam" id="PF12728"/>
    </source>
</evidence>
<evidence type="ECO:0000313" key="3">
    <source>
        <dbReference type="Proteomes" id="UP000549971"/>
    </source>
</evidence>
<dbReference type="Gene3D" id="1.10.1660.10">
    <property type="match status" value="1"/>
</dbReference>
<protein>
    <submittedName>
        <fullName evidence="2">Excisionase family DNA binding protein</fullName>
    </submittedName>
</protein>
<proteinExistence type="predicted"/>
<dbReference type="InterPro" id="IPR009061">
    <property type="entry name" value="DNA-bd_dom_put_sf"/>
</dbReference>
<feature type="domain" description="Helix-turn-helix" evidence="1">
    <location>
        <begin position="5"/>
        <end position="50"/>
    </location>
</feature>
<comment type="caution">
    <text evidence="2">The sequence shown here is derived from an EMBL/GenBank/DDBJ whole genome shotgun (WGS) entry which is preliminary data.</text>
</comment>
<dbReference type="EMBL" id="JACHMY010000001">
    <property type="protein sequence ID" value="MBB5834273.1"/>
    <property type="molecule type" value="Genomic_DNA"/>
</dbReference>
<name>A0A7W9MSU6_9ACTN</name>
<dbReference type="SUPFAM" id="SSF46955">
    <property type="entry name" value="Putative DNA-binding domain"/>
    <property type="match status" value="1"/>
</dbReference>
<gene>
    <name evidence="2" type="ORF">HDA39_001007</name>
</gene>
<keyword evidence="3" id="KW-1185">Reference proteome</keyword>
<dbReference type="Proteomes" id="UP000549971">
    <property type="component" value="Unassembled WGS sequence"/>
</dbReference>
<dbReference type="InterPro" id="IPR010093">
    <property type="entry name" value="SinI_DNA-bd"/>
</dbReference>
<dbReference type="RefSeq" id="WP_184794053.1">
    <property type="nucleotide sequence ID" value="NZ_JACHMY010000001.1"/>
</dbReference>
<dbReference type="GO" id="GO:0003677">
    <property type="term" value="F:DNA binding"/>
    <property type="evidence" value="ECO:0007669"/>
    <property type="project" value="InterPro"/>
</dbReference>
<accession>A0A7W9MSU6</accession>
<dbReference type="Pfam" id="PF12728">
    <property type="entry name" value="HTH_17"/>
    <property type="match status" value="1"/>
</dbReference>
<dbReference type="InterPro" id="IPR041657">
    <property type="entry name" value="HTH_17"/>
</dbReference>